<dbReference type="Gene3D" id="3.40.50.300">
    <property type="entry name" value="P-loop containing nucleotide triphosphate hydrolases"/>
    <property type="match status" value="1"/>
</dbReference>
<dbReference type="CDD" id="cd00882">
    <property type="entry name" value="Ras_like_GTPase"/>
    <property type="match status" value="1"/>
</dbReference>
<dbReference type="OrthoDB" id="2386367at2759"/>
<proteinExistence type="predicted"/>
<accession>X6LCK6</accession>
<evidence type="ECO:0000313" key="2">
    <source>
        <dbReference type="Proteomes" id="UP000023152"/>
    </source>
</evidence>
<feature type="non-terminal residue" evidence="1">
    <location>
        <position position="1"/>
    </location>
</feature>
<dbReference type="EMBL" id="ASPP01045648">
    <property type="protein sequence ID" value="ETN98841.1"/>
    <property type="molecule type" value="Genomic_DNA"/>
</dbReference>
<dbReference type="AlphaFoldDB" id="X6LCK6"/>
<sequence>HVILFLGGTGSGKSTLIHYLAGSKMEKQIVDGNNHIAPVEVKNKALRNVVTSARAVSETRHITAVPIDLKEMRVFTEEDSVVLCDTPGFEDTSGPEVDVANGIGIIRALKCCKSIKPVVLVSYTALGNRMSCVRGLARTLGQIISSIDDHLSAVEYVFTKFPKKEKQTIPALVRETYFSIPKDETDKGYKSILADIARKTKKYVFAPHLLEDPPLDLLQELTDIRSFIRHPEEVFQSFLTEKANHAVHLQVEKHKASVLPAFKNCNFKFVQTKLDELVALNAVLENKLIEKDYKE</sequence>
<dbReference type="InterPro" id="IPR027417">
    <property type="entry name" value="P-loop_NTPase"/>
</dbReference>
<dbReference type="SUPFAM" id="SSF52540">
    <property type="entry name" value="P-loop containing nucleoside triphosphate hydrolases"/>
    <property type="match status" value="1"/>
</dbReference>
<reference evidence="1 2" key="1">
    <citation type="journal article" date="2013" name="Curr. Biol.">
        <title>The Genome of the Foraminiferan Reticulomyxa filosa.</title>
        <authorList>
            <person name="Glockner G."/>
            <person name="Hulsmann N."/>
            <person name="Schleicher M."/>
            <person name="Noegel A.A."/>
            <person name="Eichinger L."/>
            <person name="Gallinger C."/>
            <person name="Pawlowski J."/>
            <person name="Sierra R."/>
            <person name="Euteneuer U."/>
            <person name="Pillet L."/>
            <person name="Moustafa A."/>
            <person name="Platzer M."/>
            <person name="Groth M."/>
            <person name="Szafranski K."/>
            <person name="Schliwa M."/>
        </authorList>
    </citation>
    <scope>NUCLEOTIDE SEQUENCE [LARGE SCALE GENOMIC DNA]</scope>
</reference>
<dbReference type="Proteomes" id="UP000023152">
    <property type="component" value="Unassembled WGS sequence"/>
</dbReference>
<name>X6LCK6_RETFI</name>
<protein>
    <submittedName>
        <fullName evidence="1">Uncharacterized protein</fullName>
    </submittedName>
</protein>
<comment type="caution">
    <text evidence="1">The sequence shown here is derived from an EMBL/GenBank/DDBJ whole genome shotgun (WGS) entry which is preliminary data.</text>
</comment>
<organism evidence="1 2">
    <name type="scientific">Reticulomyxa filosa</name>
    <dbReference type="NCBI Taxonomy" id="46433"/>
    <lineage>
        <taxon>Eukaryota</taxon>
        <taxon>Sar</taxon>
        <taxon>Rhizaria</taxon>
        <taxon>Retaria</taxon>
        <taxon>Foraminifera</taxon>
        <taxon>Monothalamids</taxon>
        <taxon>Reticulomyxidae</taxon>
        <taxon>Reticulomyxa</taxon>
    </lineage>
</organism>
<evidence type="ECO:0000313" key="1">
    <source>
        <dbReference type="EMBL" id="ETN98841.1"/>
    </source>
</evidence>
<dbReference type="PANTHER" id="PTHR32046">
    <property type="entry name" value="G DOMAIN-CONTAINING PROTEIN"/>
    <property type="match status" value="1"/>
</dbReference>
<keyword evidence="2" id="KW-1185">Reference proteome</keyword>
<dbReference type="PANTHER" id="PTHR32046:SF11">
    <property type="entry name" value="IMMUNE-ASSOCIATED NUCLEOTIDE-BINDING PROTEIN 10-LIKE"/>
    <property type="match status" value="1"/>
</dbReference>
<gene>
    <name evidence="1" type="ORF">RFI_38646</name>
</gene>